<dbReference type="GO" id="GO:0022625">
    <property type="term" value="C:cytosolic large ribosomal subunit"/>
    <property type="evidence" value="ECO:0007669"/>
    <property type="project" value="UniProtKB-UniRule"/>
</dbReference>
<comment type="caution">
    <text evidence="2">The sequence shown here is derived from an EMBL/GenBank/DDBJ whole genome shotgun (WGS) entry which is preliminary data.</text>
</comment>
<dbReference type="InterPro" id="IPR001921">
    <property type="entry name" value="Ribosomal_eL8_euk"/>
</dbReference>
<keyword evidence="1" id="KW-0689">Ribosomal protein</keyword>
<organism evidence="2 3">
    <name type="scientific">Arabis nemorensis</name>
    <dbReference type="NCBI Taxonomy" id="586526"/>
    <lineage>
        <taxon>Eukaryota</taxon>
        <taxon>Viridiplantae</taxon>
        <taxon>Streptophyta</taxon>
        <taxon>Embryophyta</taxon>
        <taxon>Tracheophyta</taxon>
        <taxon>Spermatophyta</taxon>
        <taxon>Magnoliopsida</taxon>
        <taxon>eudicotyledons</taxon>
        <taxon>Gunneridae</taxon>
        <taxon>Pentapetalae</taxon>
        <taxon>rosids</taxon>
        <taxon>malvids</taxon>
        <taxon>Brassicales</taxon>
        <taxon>Brassicaceae</taxon>
        <taxon>Arabideae</taxon>
        <taxon>Arabis</taxon>
    </lineage>
</organism>
<dbReference type="EMBL" id="CABITT030000004">
    <property type="protein sequence ID" value="VVB02386.1"/>
    <property type="molecule type" value="Genomic_DNA"/>
</dbReference>
<comment type="function">
    <text evidence="1">Component of the ribosome.</text>
</comment>
<accession>A0A565BLA5</accession>
<comment type="similarity">
    <text evidence="1">Belongs to the eukaryotic ribosomal protein eL8 family.</text>
</comment>
<keyword evidence="1" id="KW-0687">Ribonucleoprotein</keyword>
<gene>
    <name evidence="2" type="ORF">ANE_LOCUS12830</name>
</gene>
<evidence type="ECO:0000313" key="3">
    <source>
        <dbReference type="Proteomes" id="UP000489600"/>
    </source>
</evidence>
<proteinExistence type="inferred from homology"/>
<sequence>MPASLYHFNLQFQVNVAQSFVAFVAFTSKQQKSLGIVEGHGSAVSEILTDLLQACNKGVKVATKKKQALFNVLKAKATNPLFDRWPNQSGIGGALLPKKDLTRYFKWPKANLPQRHKNRGNTLIS</sequence>
<evidence type="ECO:0000256" key="1">
    <source>
        <dbReference type="RuleBase" id="RU367042"/>
    </source>
</evidence>
<dbReference type="GO" id="GO:0003723">
    <property type="term" value="F:RNA binding"/>
    <property type="evidence" value="ECO:0007669"/>
    <property type="project" value="UniProtKB-UniRule"/>
</dbReference>
<dbReference type="PRINTS" id="PR00882">
    <property type="entry name" value="RIBOSOMALL7A"/>
</dbReference>
<evidence type="ECO:0000313" key="2">
    <source>
        <dbReference type="EMBL" id="VVB02386.1"/>
    </source>
</evidence>
<dbReference type="OrthoDB" id="1882850at2759"/>
<protein>
    <recommendedName>
        <fullName evidence="1">60S ribosomal protein L7a</fullName>
    </recommendedName>
</protein>
<name>A0A565BLA5_9BRAS</name>
<reference evidence="2" key="1">
    <citation type="submission" date="2019-07" db="EMBL/GenBank/DDBJ databases">
        <authorList>
            <person name="Dittberner H."/>
        </authorList>
    </citation>
    <scope>NUCLEOTIDE SEQUENCE [LARGE SCALE GENOMIC DNA]</scope>
</reference>
<keyword evidence="3" id="KW-1185">Reference proteome</keyword>
<dbReference type="Proteomes" id="UP000489600">
    <property type="component" value="Unassembled WGS sequence"/>
</dbReference>
<dbReference type="AlphaFoldDB" id="A0A565BLA5"/>